<feature type="compositionally biased region" description="Polar residues" evidence="1">
    <location>
        <begin position="1"/>
        <end position="10"/>
    </location>
</feature>
<gene>
    <name evidence="2" type="ORF">JF70_03080</name>
</gene>
<reference evidence="2 3" key="1">
    <citation type="submission" date="2014-12" db="EMBL/GenBank/DDBJ databases">
        <title>Comparative genomics of the lactic acid bacteria isolated from the honey bee gut.</title>
        <authorList>
            <person name="Ellegaard K.M."/>
            <person name="Tamarit D."/>
            <person name="Javelind E."/>
            <person name="Olofsson T."/>
            <person name="Andersson S.G."/>
            <person name="Vasquez A."/>
        </authorList>
    </citation>
    <scope>NUCLEOTIDE SEQUENCE [LARGE SCALE GENOMIC DNA]</scope>
    <source>
        <strain evidence="2 3">Bin7</strain>
    </source>
</reference>
<proteinExistence type="predicted"/>
<dbReference type="Pfam" id="PF11175">
    <property type="entry name" value="DUF2961"/>
    <property type="match status" value="1"/>
</dbReference>
<evidence type="ECO:0008006" key="4">
    <source>
        <dbReference type="Google" id="ProtNLM"/>
    </source>
</evidence>
<keyword evidence="3" id="KW-1185">Reference proteome</keyword>
<dbReference type="Proteomes" id="UP000033567">
    <property type="component" value="Unassembled WGS sequence"/>
</dbReference>
<dbReference type="Gene3D" id="2.60.120.1390">
    <property type="match status" value="1"/>
</dbReference>
<evidence type="ECO:0000313" key="2">
    <source>
        <dbReference type="EMBL" id="KJY52218.1"/>
    </source>
</evidence>
<dbReference type="InterPro" id="IPR021345">
    <property type="entry name" value="DUF2961"/>
</dbReference>
<evidence type="ECO:0000313" key="3">
    <source>
        <dbReference type="Proteomes" id="UP000033567"/>
    </source>
</evidence>
<organism evidence="2 3">
    <name type="scientific">Bifidobacterium mellis</name>
    <dbReference type="NCBI Taxonomy" id="1293823"/>
    <lineage>
        <taxon>Bacteria</taxon>
        <taxon>Bacillati</taxon>
        <taxon>Actinomycetota</taxon>
        <taxon>Actinomycetes</taxon>
        <taxon>Bifidobacteriales</taxon>
        <taxon>Bifidobacteriaceae</taxon>
        <taxon>Bifidobacterium</taxon>
    </lineage>
</organism>
<sequence length="376" mass="42669">MGMTMPNITNGLEALTRPSADRTRCVNAENPRGGKGSAAMTASNLGPSRKGTPCLRNIPPGQDMVLADLSGAGEIRHIWMTVTDATSPTGPNVLRNLILECYWDGEQTPSVCVPLGDFFCCGHAQACRVESVPVAVYPRRGFNCYWPMPFHDGARIVLRNRHNEPIEAFFYQIDYVEKDELPEEVMTFHAQWRRQRVTELGHDYVILDGVHGQGSYVGTYLALTALESRWWGEGEVKVYLDGDKDYPTWCSTGSEDYFGGAWSFAGKDPDGRMHEVTYSGAYMGFPFHSRQLDNRESQYWDADTPVTRGFYRWHIPDPIIFSSDIKVTLQQIGVDEQGYFERQDDLASVAYWYQQEPHQPFPQDVLETGERDRRPR</sequence>
<name>A0A0F4L1V1_9BIFI</name>
<dbReference type="AlphaFoldDB" id="A0A0F4L1V1"/>
<protein>
    <recommendedName>
        <fullName evidence="4">DUF2961 domain-containing protein</fullName>
    </recommendedName>
</protein>
<comment type="caution">
    <text evidence="2">The sequence shown here is derived from an EMBL/GenBank/DDBJ whole genome shotgun (WGS) entry which is preliminary data.</text>
</comment>
<accession>A0A0F4L1V1</accession>
<dbReference type="EMBL" id="JWMF01000003">
    <property type="protein sequence ID" value="KJY52218.1"/>
    <property type="molecule type" value="Genomic_DNA"/>
</dbReference>
<dbReference type="PATRIC" id="fig|1684.5.peg.325"/>
<feature type="region of interest" description="Disordered" evidence="1">
    <location>
        <begin position="1"/>
        <end position="43"/>
    </location>
</feature>
<evidence type="ECO:0000256" key="1">
    <source>
        <dbReference type="SAM" id="MobiDB-lite"/>
    </source>
</evidence>